<proteinExistence type="predicted"/>
<evidence type="ECO:0000313" key="1">
    <source>
        <dbReference type="EMBL" id="ACX72459.1"/>
    </source>
</evidence>
<dbReference type="KEGG" id="mvu:Metvu_0600"/>
<evidence type="ECO:0000313" key="2">
    <source>
        <dbReference type="Proteomes" id="UP000002063"/>
    </source>
</evidence>
<dbReference type="STRING" id="579137.Metvu_0600"/>
<reference evidence="1" key="1">
    <citation type="submission" date="2009-10" db="EMBL/GenBank/DDBJ databases">
        <title>Complete sequence of chromosome of Methanocaldococcus vulcanius M7.</title>
        <authorList>
            <consortium name="US DOE Joint Genome Institute"/>
            <person name="Lucas S."/>
            <person name="Copeland A."/>
            <person name="Lapidus A."/>
            <person name="Glavina del Rio T."/>
            <person name="Dalin E."/>
            <person name="Tice H."/>
            <person name="Bruce D."/>
            <person name="Goodwin L."/>
            <person name="Pitluck S."/>
            <person name="Lcollab F.I."/>
            <person name="Brettin T."/>
            <person name="Detter J.C."/>
            <person name="Han C."/>
            <person name="Tapia R."/>
            <person name="Kuske C.R."/>
            <person name="Schmutz J."/>
            <person name="Larimer F."/>
            <person name="Land M."/>
            <person name="Hauser L."/>
            <person name="Kyrpides N."/>
            <person name="Ovchinikova G."/>
            <person name="Sieprawska-Lupa M."/>
            <person name="Whitman W.B."/>
            <person name="Woyke T."/>
        </authorList>
    </citation>
    <scope>NUCLEOTIDE SEQUENCE [LARGE SCALE GENOMIC DNA]</scope>
    <source>
        <strain evidence="1">M7</strain>
    </source>
</reference>
<dbReference type="AlphaFoldDB" id="C9RFV7"/>
<dbReference type="Proteomes" id="UP000002063">
    <property type="component" value="Chromosome"/>
</dbReference>
<accession>C9RFV7</accession>
<dbReference type="HOGENOM" id="CLU_3163195_0_0_2"/>
<dbReference type="EMBL" id="CP001787">
    <property type="protein sequence ID" value="ACX72459.1"/>
    <property type="molecule type" value="Genomic_DNA"/>
</dbReference>
<protein>
    <submittedName>
        <fullName evidence="1">Uncharacterized protein</fullName>
    </submittedName>
</protein>
<organism evidence="1 2">
    <name type="scientific">Methanocaldococcus vulcanius (strain ATCC 700851 / DSM 12094 / M7)</name>
    <name type="common">Methanococcus vulcanius</name>
    <dbReference type="NCBI Taxonomy" id="579137"/>
    <lineage>
        <taxon>Archaea</taxon>
        <taxon>Methanobacteriati</taxon>
        <taxon>Methanobacteriota</taxon>
        <taxon>Methanomada group</taxon>
        <taxon>Methanococci</taxon>
        <taxon>Methanococcales</taxon>
        <taxon>Methanocaldococcaceae</taxon>
        <taxon>Methanocaldococcus</taxon>
    </lineage>
</organism>
<name>C9RFV7_METVM</name>
<gene>
    <name evidence="1" type="ordered locus">Metvu_0600</name>
</gene>
<keyword evidence="2" id="KW-1185">Reference proteome</keyword>
<sequence length="47" mass="5366">MWLMIIETKKVEKSKYPARNVESSYGVVSVPIYGDRYVIPASNLEFG</sequence>